<evidence type="ECO:0000313" key="2">
    <source>
        <dbReference type="EMBL" id="GII59294.1"/>
    </source>
</evidence>
<evidence type="ECO:0000259" key="1">
    <source>
        <dbReference type="SMART" id="SM00860"/>
    </source>
</evidence>
<dbReference type="EMBL" id="BOOR01000082">
    <property type="protein sequence ID" value="GII59294.1"/>
    <property type="molecule type" value="Genomic_DNA"/>
</dbReference>
<dbReference type="Pfam" id="PF09346">
    <property type="entry name" value="SMI1_KNR4"/>
    <property type="match status" value="1"/>
</dbReference>
<dbReference type="SMART" id="SM00860">
    <property type="entry name" value="SMI1_KNR4"/>
    <property type="match status" value="1"/>
</dbReference>
<dbReference type="PANTHER" id="PTHR47432">
    <property type="entry name" value="CELL WALL ASSEMBLY REGULATOR SMI1"/>
    <property type="match status" value="1"/>
</dbReference>
<dbReference type="InterPro" id="IPR018958">
    <property type="entry name" value="Knr4/Smi1-like_dom"/>
</dbReference>
<accession>A0A8J4DEK0</accession>
<proteinExistence type="predicted"/>
<feature type="domain" description="Knr4/Smi1-like" evidence="1">
    <location>
        <begin position="48"/>
        <end position="178"/>
    </location>
</feature>
<keyword evidence="3" id="KW-1185">Reference proteome</keyword>
<comment type="caution">
    <text evidence="2">The sequence shown here is derived from an EMBL/GenBank/DDBJ whole genome shotgun (WGS) entry which is preliminary data.</text>
</comment>
<dbReference type="InterPro" id="IPR037883">
    <property type="entry name" value="Knr4/Smi1-like_sf"/>
</dbReference>
<name>A0A8J4DEK0_9ACTN</name>
<dbReference type="SUPFAM" id="SSF160631">
    <property type="entry name" value="SMI1/KNR4-like"/>
    <property type="match status" value="1"/>
</dbReference>
<sequence length="226" mass="24619">MYPVIFALSAYRPHHGRMSEGTVSSSWRRIDDWLAAHAPAALAMLNPPVTAEALESAQHVLGIRLPDELKESLKCHDGLSGWSSLLPESAPLSASGIAEHWQICMETAADNDGFVVPPWDDEPWWHPLWIPWAESADGKAHIIDLRPGPDHGRLGWAGHGGGGDFSDSWASLASYLGDVSHALHFGGGVRGEFPYLTLDGQLWWDLGEDCRSLNGRPLIPAPVGLR</sequence>
<dbReference type="PANTHER" id="PTHR47432:SF1">
    <property type="entry name" value="CELL WALL ASSEMBLY REGULATOR SMI1"/>
    <property type="match status" value="1"/>
</dbReference>
<reference evidence="2" key="1">
    <citation type="submission" date="2021-01" db="EMBL/GenBank/DDBJ databases">
        <title>Whole genome shotgun sequence of Planotetraspora thailandica NBRC 104271.</title>
        <authorList>
            <person name="Komaki H."/>
            <person name="Tamura T."/>
        </authorList>
    </citation>
    <scope>NUCLEOTIDE SEQUENCE</scope>
    <source>
        <strain evidence="2">NBRC 104271</strain>
    </source>
</reference>
<dbReference type="InterPro" id="IPR051873">
    <property type="entry name" value="KNR4/SMI1_regulator"/>
</dbReference>
<protein>
    <recommendedName>
        <fullName evidence="1">Knr4/Smi1-like domain-containing protein</fullName>
    </recommendedName>
</protein>
<gene>
    <name evidence="2" type="ORF">Pth03_76830</name>
</gene>
<dbReference type="Proteomes" id="UP000605992">
    <property type="component" value="Unassembled WGS sequence"/>
</dbReference>
<organism evidence="2 3">
    <name type="scientific">Planotetraspora thailandica</name>
    <dbReference type="NCBI Taxonomy" id="487172"/>
    <lineage>
        <taxon>Bacteria</taxon>
        <taxon>Bacillati</taxon>
        <taxon>Actinomycetota</taxon>
        <taxon>Actinomycetes</taxon>
        <taxon>Streptosporangiales</taxon>
        <taxon>Streptosporangiaceae</taxon>
        <taxon>Planotetraspora</taxon>
    </lineage>
</organism>
<dbReference type="AlphaFoldDB" id="A0A8J4DEK0"/>
<evidence type="ECO:0000313" key="3">
    <source>
        <dbReference type="Proteomes" id="UP000605992"/>
    </source>
</evidence>